<dbReference type="AlphaFoldDB" id="A0AAX6HID7"/>
<organism evidence="2 3">
    <name type="scientific">Iris pallida</name>
    <name type="common">Sweet iris</name>
    <dbReference type="NCBI Taxonomy" id="29817"/>
    <lineage>
        <taxon>Eukaryota</taxon>
        <taxon>Viridiplantae</taxon>
        <taxon>Streptophyta</taxon>
        <taxon>Embryophyta</taxon>
        <taxon>Tracheophyta</taxon>
        <taxon>Spermatophyta</taxon>
        <taxon>Magnoliopsida</taxon>
        <taxon>Liliopsida</taxon>
        <taxon>Asparagales</taxon>
        <taxon>Iridaceae</taxon>
        <taxon>Iridoideae</taxon>
        <taxon>Irideae</taxon>
        <taxon>Iris</taxon>
    </lineage>
</organism>
<keyword evidence="1" id="KW-0472">Membrane</keyword>
<sequence>MFTCWVVVNWMVYGVPDISGIILVVLGLFWWISVDNFWLENICRYLLAHFPVLGLSRNRGSAAQFFFLQKLYFIDFKLAFENEFPKPIFGRRPYRSVGPDEMQTHRSDRTLRHKPNFEEMDRV</sequence>
<name>A0AAX6HID7_IRIPA</name>
<comment type="caution">
    <text evidence="2">The sequence shown here is derived from an EMBL/GenBank/DDBJ whole genome shotgun (WGS) entry which is preliminary data.</text>
</comment>
<evidence type="ECO:0000256" key="1">
    <source>
        <dbReference type="SAM" id="Phobius"/>
    </source>
</evidence>
<evidence type="ECO:0000313" key="3">
    <source>
        <dbReference type="Proteomes" id="UP001140949"/>
    </source>
</evidence>
<evidence type="ECO:0000313" key="2">
    <source>
        <dbReference type="EMBL" id="KAJ6840789.1"/>
    </source>
</evidence>
<reference evidence="2" key="1">
    <citation type="journal article" date="2023" name="GigaByte">
        <title>Genome assembly of the bearded iris, Iris pallida Lam.</title>
        <authorList>
            <person name="Bruccoleri R.E."/>
            <person name="Oakeley E.J."/>
            <person name="Faust A.M.E."/>
            <person name="Altorfer M."/>
            <person name="Dessus-Babus S."/>
            <person name="Burckhardt D."/>
            <person name="Oertli M."/>
            <person name="Naumann U."/>
            <person name="Petersen F."/>
            <person name="Wong J."/>
        </authorList>
    </citation>
    <scope>NUCLEOTIDE SEQUENCE</scope>
    <source>
        <strain evidence="2">GSM-AAB239-AS_SAM_17_03QT</strain>
    </source>
</reference>
<protein>
    <submittedName>
        <fullName evidence="2">Uncharacterized protein</fullName>
    </submittedName>
</protein>
<feature type="transmembrane region" description="Helical" evidence="1">
    <location>
        <begin position="12"/>
        <end position="32"/>
    </location>
</feature>
<accession>A0AAX6HID7</accession>
<proteinExistence type="predicted"/>
<dbReference type="EMBL" id="JANAVB010009198">
    <property type="protein sequence ID" value="KAJ6840789.1"/>
    <property type="molecule type" value="Genomic_DNA"/>
</dbReference>
<keyword evidence="3" id="KW-1185">Reference proteome</keyword>
<keyword evidence="1" id="KW-0812">Transmembrane</keyword>
<dbReference type="Proteomes" id="UP001140949">
    <property type="component" value="Unassembled WGS sequence"/>
</dbReference>
<keyword evidence="1" id="KW-1133">Transmembrane helix</keyword>
<gene>
    <name evidence="2" type="ORF">M6B38_118670</name>
</gene>
<reference evidence="2" key="2">
    <citation type="submission" date="2023-04" db="EMBL/GenBank/DDBJ databases">
        <authorList>
            <person name="Bruccoleri R.E."/>
            <person name="Oakeley E.J."/>
            <person name="Faust A.-M."/>
            <person name="Dessus-Babus S."/>
            <person name="Altorfer M."/>
            <person name="Burckhardt D."/>
            <person name="Oertli M."/>
            <person name="Naumann U."/>
            <person name="Petersen F."/>
            <person name="Wong J."/>
        </authorList>
    </citation>
    <scope>NUCLEOTIDE SEQUENCE</scope>
    <source>
        <strain evidence="2">GSM-AAB239-AS_SAM_17_03QT</strain>
        <tissue evidence="2">Leaf</tissue>
    </source>
</reference>